<dbReference type="AlphaFoldDB" id="A0A4V2GB42"/>
<dbReference type="PROSITE" id="PS51502">
    <property type="entry name" value="S_R_A_B_BARREL"/>
    <property type="match status" value="1"/>
</dbReference>
<dbReference type="Pfam" id="PF07876">
    <property type="entry name" value="Dabb"/>
    <property type="match status" value="1"/>
</dbReference>
<dbReference type="OrthoDB" id="6637496at2"/>
<dbReference type="PANTHER" id="PTHR37832">
    <property type="entry name" value="BLL2683 PROTEIN"/>
    <property type="match status" value="1"/>
</dbReference>
<reference evidence="2 3" key="1">
    <citation type="submission" date="2019-02" db="EMBL/GenBank/DDBJ databases">
        <title>Sequencing the genomes of 1000 actinobacteria strains.</title>
        <authorList>
            <person name="Klenk H.-P."/>
        </authorList>
    </citation>
    <scope>NUCLEOTIDE SEQUENCE [LARGE SCALE GENOMIC DNA]</scope>
    <source>
        <strain evidence="2 3">DSM 18319</strain>
    </source>
</reference>
<dbReference type="Proteomes" id="UP000291483">
    <property type="component" value="Unassembled WGS sequence"/>
</dbReference>
<feature type="domain" description="Stress-response A/B barrel" evidence="1">
    <location>
        <begin position="3"/>
        <end position="98"/>
    </location>
</feature>
<accession>A0A4V2GB42</accession>
<dbReference type="Gene3D" id="3.30.70.100">
    <property type="match status" value="1"/>
</dbReference>
<dbReference type="InterPro" id="IPR013097">
    <property type="entry name" value="Dabb"/>
</dbReference>
<dbReference type="SUPFAM" id="SSF54909">
    <property type="entry name" value="Dimeric alpha+beta barrel"/>
    <property type="match status" value="1"/>
</dbReference>
<dbReference type="InterPro" id="IPR011008">
    <property type="entry name" value="Dimeric_a/b-barrel"/>
</dbReference>
<protein>
    <submittedName>
        <fullName evidence="2">Stress responsive alpha/beta barrel protein</fullName>
    </submittedName>
</protein>
<gene>
    <name evidence="2" type="ORF">EV379_3072</name>
</gene>
<name>A0A4V2GB42_9MICO</name>
<dbReference type="RefSeq" id="WP_130506868.1">
    <property type="nucleotide sequence ID" value="NZ_SHLC01000001.1"/>
</dbReference>
<dbReference type="EMBL" id="SHLC01000001">
    <property type="protein sequence ID" value="RZU66706.1"/>
    <property type="molecule type" value="Genomic_DNA"/>
</dbReference>
<evidence type="ECO:0000259" key="1">
    <source>
        <dbReference type="PROSITE" id="PS51502"/>
    </source>
</evidence>
<proteinExistence type="predicted"/>
<keyword evidence="3" id="KW-1185">Reference proteome</keyword>
<sequence>MTIRHVVTWRLAESDPTLKAAQAAEIKAGLESLRGQIDGMSALDVGINTIGPATNWDVVLIADYADEAALAAYQVHPAHVAVTGIIRGLVAERSCVDFELPAL</sequence>
<dbReference type="PANTHER" id="PTHR37832:SF1">
    <property type="entry name" value="STRESS-RESPONSE A_B BARREL DOMAIN-CONTAINING PROTEIN"/>
    <property type="match status" value="1"/>
</dbReference>
<evidence type="ECO:0000313" key="2">
    <source>
        <dbReference type="EMBL" id="RZU66706.1"/>
    </source>
</evidence>
<dbReference type="SMART" id="SM00886">
    <property type="entry name" value="Dabb"/>
    <property type="match status" value="1"/>
</dbReference>
<organism evidence="2 3">
    <name type="scientific">Microterricola gilva</name>
    <dbReference type="NCBI Taxonomy" id="393267"/>
    <lineage>
        <taxon>Bacteria</taxon>
        <taxon>Bacillati</taxon>
        <taxon>Actinomycetota</taxon>
        <taxon>Actinomycetes</taxon>
        <taxon>Micrococcales</taxon>
        <taxon>Microbacteriaceae</taxon>
        <taxon>Microterricola</taxon>
    </lineage>
</organism>
<evidence type="ECO:0000313" key="3">
    <source>
        <dbReference type="Proteomes" id="UP000291483"/>
    </source>
</evidence>
<comment type="caution">
    <text evidence="2">The sequence shown here is derived from an EMBL/GenBank/DDBJ whole genome shotgun (WGS) entry which is preliminary data.</text>
</comment>